<keyword evidence="3" id="KW-1185">Reference proteome</keyword>
<name>A0A0L6UWT1_9BASI</name>
<evidence type="ECO:0000313" key="3">
    <source>
        <dbReference type="Proteomes" id="UP000037035"/>
    </source>
</evidence>
<feature type="region of interest" description="Disordered" evidence="1">
    <location>
        <begin position="109"/>
        <end position="128"/>
    </location>
</feature>
<accession>A0A0L6UWT1</accession>
<evidence type="ECO:0000313" key="2">
    <source>
        <dbReference type="EMBL" id="KNZ52983.1"/>
    </source>
</evidence>
<evidence type="ECO:0000256" key="1">
    <source>
        <dbReference type="SAM" id="MobiDB-lite"/>
    </source>
</evidence>
<organism evidence="2 3">
    <name type="scientific">Puccinia sorghi</name>
    <dbReference type="NCBI Taxonomy" id="27349"/>
    <lineage>
        <taxon>Eukaryota</taxon>
        <taxon>Fungi</taxon>
        <taxon>Dikarya</taxon>
        <taxon>Basidiomycota</taxon>
        <taxon>Pucciniomycotina</taxon>
        <taxon>Pucciniomycetes</taxon>
        <taxon>Pucciniales</taxon>
        <taxon>Pucciniaceae</taxon>
        <taxon>Puccinia</taxon>
    </lineage>
</organism>
<dbReference type="VEuPathDB" id="FungiDB:VP01_337g10"/>
<gene>
    <name evidence="2" type="ORF">VP01_337g10</name>
</gene>
<dbReference type="AlphaFoldDB" id="A0A0L6UWT1"/>
<comment type="caution">
    <text evidence="2">The sequence shown here is derived from an EMBL/GenBank/DDBJ whole genome shotgun (WGS) entry which is preliminary data.</text>
</comment>
<dbReference type="Proteomes" id="UP000037035">
    <property type="component" value="Unassembled WGS sequence"/>
</dbReference>
<protein>
    <submittedName>
        <fullName evidence="2">Uncharacterized protein</fullName>
    </submittedName>
</protein>
<dbReference type="STRING" id="27349.A0A0L6UWT1"/>
<sequence length="443" mass="50521">MQFEPRGAGSLSANLDFLTHSTRPRSQTILTTTTVCTTQINPSIRERQHNPAKMNLRICTCPDCIKKKTTSNTGESISGRWLHPSTCAKHWSRHKLSLNNLENLALALPPTSPLSQRPEQNHPTSPVTHTSEEKIIYLFIVWLSLLCGVSQQNCQIARDWIIVIIQNFQTLPQDLNSYQSAHKDVWTTTKQLCLDPEIKCYTCCPKCFRLYEPEYTPTTCCYRRSKKLQVCGKSLMKSTADPLITQFKHISSTIQHCPDPPKHYLAMNFGLHSPCMPIGSIPLGINSLDDRLQWGMIPAPHKPDMKTISHILEPLVDELLLLNTGVFLKTPNFPNGHRISIHLGTLIGDIVASHKISGFASHSATFFCSCQKQREKRRLAVVWRETSTLAKQTQLLKRYGTRWSELNRLPYWDPVKNMALGVMHNWYEGVLQHHWHTIGKTWM</sequence>
<dbReference type="EMBL" id="LAVV01008368">
    <property type="protein sequence ID" value="KNZ52983.1"/>
    <property type="molecule type" value="Genomic_DNA"/>
</dbReference>
<feature type="compositionally biased region" description="Polar residues" evidence="1">
    <location>
        <begin position="117"/>
        <end position="128"/>
    </location>
</feature>
<proteinExistence type="predicted"/>
<reference evidence="2 3" key="1">
    <citation type="submission" date="2015-08" db="EMBL/GenBank/DDBJ databases">
        <title>Next Generation Sequencing and Analysis of the Genome of Puccinia sorghi L Schw, the Causal Agent of Maize Common Rust.</title>
        <authorList>
            <person name="Rochi L."/>
            <person name="Burguener G."/>
            <person name="Darino M."/>
            <person name="Turjanski A."/>
            <person name="Kreff E."/>
            <person name="Dieguez M.J."/>
            <person name="Sacco F."/>
        </authorList>
    </citation>
    <scope>NUCLEOTIDE SEQUENCE [LARGE SCALE GENOMIC DNA]</scope>
    <source>
        <strain evidence="2 3">RO10H11247</strain>
    </source>
</reference>
<dbReference type="OrthoDB" id="2517153at2759"/>